<dbReference type="Pfam" id="PF01266">
    <property type="entry name" value="DAO"/>
    <property type="match status" value="1"/>
</dbReference>
<dbReference type="Gene3D" id="3.50.50.60">
    <property type="entry name" value="FAD/NAD(P)-binding domain"/>
    <property type="match status" value="1"/>
</dbReference>
<organism evidence="18 19">
    <name type="scientific">Salipiger thiooxidans</name>
    <dbReference type="NCBI Taxonomy" id="282683"/>
    <lineage>
        <taxon>Bacteria</taxon>
        <taxon>Pseudomonadati</taxon>
        <taxon>Pseudomonadota</taxon>
        <taxon>Alphaproteobacteria</taxon>
        <taxon>Rhodobacterales</taxon>
        <taxon>Roseobacteraceae</taxon>
        <taxon>Salipiger</taxon>
    </lineage>
</organism>
<evidence type="ECO:0000256" key="5">
    <source>
        <dbReference type="ARBA" id="ARBA00022630"/>
    </source>
</evidence>
<dbReference type="NCBIfam" id="TIGR01373">
    <property type="entry name" value="soxB"/>
    <property type="match status" value="1"/>
</dbReference>
<dbReference type="EC" id="1.5.3.24" evidence="11"/>
<keyword evidence="4" id="KW-0963">Cytoplasm</keyword>
<evidence type="ECO:0000256" key="3">
    <source>
        <dbReference type="ARBA" id="ARBA00004496"/>
    </source>
</evidence>
<evidence type="ECO:0000256" key="12">
    <source>
        <dbReference type="ARBA" id="ARBA00044150"/>
    </source>
</evidence>
<keyword evidence="8" id="KW-0274">FAD</keyword>
<evidence type="ECO:0000256" key="1">
    <source>
        <dbReference type="ARBA" id="ARBA00001917"/>
    </source>
</evidence>
<dbReference type="InterPro" id="IPR006076">
    <property type="entry name" value="FAD-dep_OxRdtase"/>
</dbReference>
<evidence type="ECO:0000256" key="8">
    <source>
        <dbReference type="ARBA" id="ARBA00022827"/>
    </source>
</evidence>
<feature type="domain" description="Rhodanese" evidence="17">
    <location>
        <begin position="35"/>
        <end position="79"/>
    </location>
</feature>
<name>A0A1G7BWW5_9RHOB</name>
<dbReference type="SUPFAM" id="SSF51905">
    <property type="entry name" value="FAD/NAD(P)-binding domain"/>
    <property type="match status" value="1"/>
</dbReference>
<dbReference type="OrthoDB" id="9815989at2"/>
<evidence type="ECO:0000256" key="10">
    <source>
        <dbReference type="ARBA" id="ARBA00043973"/>
    </source>
</evidence>
<dbReference type="PROSITE" id="PS50206">
    <property type="entry name" value="RHODANESE_3"/>
    <property type="match status" value="1"/>
</dbReference>
<comment type="cofactor">
    <cofactor evidence="1">
        <name>FMN</name>
        <dbReference type="ChEBI" id="CHEBI:58210"/>
    </cofactor>
</comment>
<evidence type="ECO:0000256" key="11">
    <source>
        <dbReference type="ARBA" id="ARBA00044044"/>
    </source>
</evidence>
<protein>
    <recommendedName>
        <fullName evidence="12">Sarcosine oxidase subunit beta</fullName>
        <ecNumber evidence="11">1.5.3.24</ecNumber>
    </recommendedName>
    <alternativeName>
        <fullName evidence="13">Sarcosine oxidase (5,10-methylenetetrahydrofolate-forming) subunit beta</fullName>
    </alternativeName>
    <alternativeName>
        <fullName evidence="14">Tetrameric sarcosine oxidase subunit beta</fullName>
    </alternativeName>
</protein>
<evidence type="ECO:0000256" key="2">
    <source>
        <dbReference type="ARBA" id="ARBA00001974"/>
    </source>
</evidence>
<evidence type="ECO:0000256" key="9">
    <source>
        <dbReference type="ARBA" id="ARBA00023002"/>
    </source>
</evidence>
<evidence type="ECO:0000256" key="16">
    <source>
        <dbReference type="ARBA" id="ARBA00048917"/>
    </source>
</evidence>
<keyword evidence="19" id="KW-1185">Reference proteome</keyword>
<dbReference type="STRING" id="282683.SAMN04488105_102437"/>
<dbReference type="PANTHER" id="PTHR13847:SF287">
    <property type="entry name" value="FAD-DEPENDENT OXIDOREDUCTASE DOMAIN-CONTAINING PROTEIN 1"/>
    <property type="match status" value="1"/>
</dbReference>
<reference evidence="19" key="1">
    <citation type="submission" date="2016-10" db="EMBL/GenBank/DDBJ databases">
        <authorList>
            <person name="Varghese N."/>
            <person name="Submissions S."/>
        </authorList>
    </citation>
    <scope>NUCLEOTIDE SEQUENCE [LARGE SCALE GENOMIC DNA]</scope>
    <source>
        <strain evidence="19">DSM 10146</strain>
    </source>
</reference>
<dbReference type="GO" id="GO:0000166">
    <property type="term" value="F:nucleotide binding"/>
    <property type="evidence" value="ECO:0007669"/>
    <property type="project" value="UniProtKB-KW"/>
</dbReference>
<gene>
    <name evidence="18" type="ORF">SAMN04488105_102437</name>
</gene>
<evidence type="ECO:0000256" key="15">
    <source>
        <dbReference type="ARBA" id="ARBA00047316"/>
    </source>
</evidence>
<keyword evidence="5" id="KW-0285">Flavoprotein</keyword>
<evidence type="ECO:0000256" key="4">
    <source>
        <dbReference type="ARBA" id="ARBA00022490"/>
    </source>
</evidence>
<evidence type="ECO:0000256" key="6">
    <source>
        <dbReference type="ARBA" id="ARBA00022643"/>
    </source>
</evidence>
<evidence type="ECO:0000256" key="7">
    <source>
        <dbReference type="ARBA" id="ARBA00022741"/>
    </source>
</evidence>
<comment type="cofactor">
    <cofactor evidence="2">
        <name>FAD</name>
        <dbReference type="ChEBI" id="CHEBI:57692"/>
    </cofactor>
</comment>
<dbReference type="GO" id="GO:0005737">
    <property type="term" value="C:cytoplasm"/>
    <property type="evidence" value="ECO:0007669"/>
    <property type="project" value="UniProtKB-SubCell"/>
</dbReference>
<evidence type="ECO:0000259" key="17">
    <source>
        <dbReference type="PROSITE" id="PS50206"/>
    </source>
</evidence>
<dbReference type="GO" id="GO:0046653">
    <property type="term" value="P:tetrahydrofolate metabolic process"/>
    <property type="evidence" value="ECO:0007669"/>
    <property type="project" value="InterPro"/>
</dbReference>
<evidence type="ECO:0000256" key="14">
    <source>
        <dbReference type="ARBA" id="ARBA00044295"/>
    </source>
</evidence>
<comment type="subcellular location">
    <subcellularLocation>
        <location evidence="3">Cytoplasm</location>
    </subcellularLocation>
</comment>
<dbReference type="EMBL" id="FNAV01000002">
    <property type="protein sequence ID" value="SDE31601.1"/>
    <property type="molecule type" value="Genomic_DNA"/>
</dbReference>
<sequence>MKRYSAFAIAREAARDHTGWGRAWGKPTPRAQYDVVIVGAGGHGLATAYYLGKNFGITNVAILEKGWLGGGNTGRNTTIIRSNYLQDPSAALYEKARSLYEGLSQDLNYNVMFSPRGVMMLAQTEHELRGYQRTVHANRLQGIDTEMISPREVKRLCPIMNIDGPRYPVLGALWQPRGGTARHDAVAWGYARACSDMGMDILQNCEVTAVRQEAGKVTGVETSLGEIRCGKLGIVVAGHSGVMAEKAGFRLPLESVALQALVSEPIKPCMDVVVMANTVHGYMSQSDKGEMVIGGGTDGYINYAQRGSFQHVEETVRALVETFPMISRLKMLRQWAGIVDVTGDRSPILSTTPLEGCFINCGWGTGGFKAIPGSGWGFAELMAKGHSPLTEAFGLNRFREGRFIDESVAAGVAH</sequence>
<dbReference type="Gene3D" id="3.30.9.10">
    <property type="entry name" value="D-Amino Acid Oxidase, subunit A, domain 2"/>
    <property type="match status" value="1"/>
</dbReference>
<dbReference type="GO" id="GO:0008115">
    <property type="term" value="F:sarcosine oxidase activity"/>
    <property type="evidence" value="ECO:0007669"/>
    <property type="project" value="InterPro"/>
</dbReference>
<dbReference type="Proteomes" id="UP000198994">
    <property type="component" value="Unassembled WGS sequence"/>
</dbReference>
<dbReference type="AlphaFoldDB" id="A0A1G7BWW5"/>
<proteinExistence type="inferred from homology"/>
<comment type="catalytic activity">
    <reaction evidence="16">
        <text>sarcosine + (6S)-5,6,7,8-tetrahydrofolate + O2 = (6R)-5,10-methylene-5,6,7,8-tetrahydrofolate + glycine + H2O2</text>
        <dbReference type="Rhea" id="RHEA:70455"/>
        <dbReference type="ChEBI" id="CHEBI:15379"/>
        <dbReference type="ChEBI" id="CHEBI:15636"/>
        <dbReference type="ChEBI" id="CHEBI:16240"/>
        <dbReference type="ChEBI" id="CHEBI:57305"/>
        <dbReference type="ChEBI" id="CHEBI:57433"/>
        <dbReference type="ChEBI" id="CHEBI:57453"/>
        <dbReference type="EC" id="1.5.3.24"/>
    </reaction>
</comment>
<keyword evidence="9" id="KW-0560">Oxidoreductase</keyword>
<dbReference type="InterPro" id="IPR001763">
    <property type="entry name" value="Rhodanese-like_dom"/>
</dbReference>
<keyword evidence="7" id="KW-0547">Nucleotide-binding</keyword>
<keyword evidence="6" id="KW-0288">FMN</keyword>
<accession>A0A1G7BWW5</accession>
<comment type="catalytic activity">
    <reaction evidence="15">
        <text>sarcosine + O2 + H2O = formaldehyde + glycine + H2O2</text>
        <dbReference type="Rhea" id="RHEA:13313"/>
        <dbReference type="ChEBI" id="CHEBI:15377"/>
        <dbReference type="ChEBI" id="CHEBI:15379"/>
        <dbReference type="ChEBI" id="CHEBI:16240"/>
        <dbReference type="ChEBI" id="CHEBI:16842"/>
        <dbReference type="ChEBI" id="CHEBI:57305"/>
        <dbReference type="ChEBI" id="CHEBI:57433"/>
    </reaction>
</comment>
<dbReference type="RefSeq" id="WP_089955804.1">
    <property type="nucleotide sequence ID" value="NZ_FNAV01000002.1"/>
</dbReference>
<evidence type="ECO:0000313" key="18">
    <source>
        <dbReference type="EMBL" id="SDE31601.1"/>
    </source>
</evidence>
<comment type="similarity">
    <text evidence="10">Belongs to the SoxB family.</text>
</comment>
<dbReference type="InterPro" id="IPR006278">
    <property type="entry name" value="SoxB"/>
</dbReference>
<evidence type="ECO:0000313" key="19">
    <source>
        <dbReference type="Proteomes" id="UP000198994"/>
    </source>
</evidence>
<evidence type="ECO:0000256" key="13">
    <source>
        <dbReference type="ARBA" id="ARBA00044216"/>
    </source>
</evidence>
<dbReference type="PANTHER" id="PTHR13847">
    <property type="entry name" value="SARCOSINE DEHYDROGENASE-RELATED"/>
    <property type="match status" value="1"/>
</dbReference>
<dbReference type="InterPro" id="IPR036188">
    <property type="entry name" value="FAD/NAD-bd_sf"/>
</dbReference>